<dbReference type="PROSITE" id="PS52050">
    <property type="entry name" value="WYL"/>
    <property type="match status" value="1"/>
</dbReference>
<dbReference type="InterPro" id="IPR051534">
    <property type="entry name" value="CBASS_pafABC_assoc_protein"/>
</dbReference>
<evidence type="ECO:0000259" key="2">
    <source>
        <dbReference type="Pfam" id="PF25583"/>
    </source>
</evidence>
<sequence>MSRKSERLVNLTIALLATKRWLTKSQIFTSIDGYEGEPDAMERMFERDKDDLRNLGITIEVGSFDPLFEDEVGYRIRPESYKAHISSISPRELSLISLATQAWQGAILDSTALSALVKLKSLGIDSDFDSIPAIAPSVHISDTNFLTIINAIAQRQVISFSYLNAEFESESRVIEPFGAGTKSGYWYVAGRDLDRKEERLFRLDRFDSEVAVQGKPSAYEIPETFLMSSALSVPEEREIATIKVRRDKAHSLRLKAVSIAEGDDWTTLEIPFVRESELLSDVLWHGADAVILAPEKIRQSAINALTEIVQRHG</sequence>
<reference evidence="3" key="1">
    <citation type="submission" date="2020-05" db="EMBL/GenBank/DDBJ databases">
        <authorList>
            <person name="Chiriac C."/>
            <person name="Salcher M."/>
            <person name="Ghai R."/>
            <person name="Kavagutti S V."/>
        </authorList>
    </citation>
    <scope>NUCLEOTIDE SEQUENCE</scope>
</reference>
<gene>
    <name evidence="3" type="ORF">UFOPK2978_00055</name>
</gene>
<feature type="domain" description="WYL" evidence="1">
    <location>
        <begin position="144"/>
        <end position="207"/>
    </location>
</feature>
<dbReference type="EMBL" id="CAFAAF010000004">
    <property type="protein sequence ID" value="CAB4782853.1"/>
    <property type="molecule type" value="Genomic_DNA"/>
</dbReference>
<name>A0A6J6WHS3_9ZZZZ</name>
<dbReference type="PANTHER" id="PTHR34580">
    <property type="match status" value="1"/>
</dbReference>
<evidence type="ECO:0000313" key="3">
    <source>
        <dbReference type="EMBL" id="CAB4782853.1"/>
    </source>
</evidence>
<dbReference type="AlphaFoldDB" id="A0A6J6WHS3"/>
<dbReference type="PANTHER" id="PTHR34580:SF3">
    <property type="entry name" value="PROTEIN PAFB"/>
    <property type="match status" value="1"/>
</dbReference>
<proteinExistence type="predicted"/>
<dbReference type="Pfam" id="PF25583">
    <property type="entry name" value="WCX"/>
    <property type="match status" value="1"/>
</dbReference>
<accession>A0A6J6WHS3</accession>
<organism evidence="3">
    <name type="scientific">freshwater metagenome</name>
    <dbReference type="NCBI Taxonomy" id="449393"/>
    <lineage>
        <taxon>unclassified sequences</taxon>
        <taxon>metagenomes</taxon>
        <taxon>ecological metagenomes</taxon>
    </lineage>
</organism>
<evidence type="ECO:0000259" key="1">
    <source>
        <dbReference type="Pfam" id="PF13280"/>
    </source>
</evidence>
<feature type="domain" description="WCX" evidence="2">
    <location>
        <begin position="239"/>
        <end position="308"/>
    </location>
</feature>
<dbReference type="InterPro" id="IPR026881">
    <property type="entry name" value="WYL_dom"/>
</dbReference>
<dbReference type="Pfam" id="PF13280">
    <property type="entry name" value="WYL"/>
    <property type="match status" value="1"/>
</dbReference>
<protein>
    <submittedName>
        <fullName evidence="3">Unannotated protein</fullName>
    </submittedName>
</protein>
<dbReference type="InterPro" id="IPR057727">
    <property type="entry name" value="WCX_dom"/>
</dbReference>